<dbReference type="PROSITE" id="PS50949">
    <property type="entry name" value="HTH_GNTR"/>
    <property type="match status" value="1"/>
</dbReference>
<sequence>MEISEKMNLSHIVSERIKNHIIENELKEGERLPSEKQLIDMLGVSRTVVRESLKSLEMIGILKIKTGDGIYVNALSLKPVMDQVSFRWHQNERKMKELLATRRILELGAVEMAIEKYDLSFINQMDVWNEAMAAKLDSGQMPLEEDLQFHQTLFRATGNETYFELSELITDFFLNIRQLHFGNLEDTKKSIIEHQRLVEYIRAKDVSKAKKEMELHLRPLKKYTD</sequence>
<dbReference type="SMART" id="SM00345">
    <property type="entry name" value="HTH_GNTR"/>
    <property type="match status" value="1"/>
</dbReference>
<dbReference type="Proteomes" id="UP001652445">
    <property type="component" value="Unassembled WGS sequence"/>
</dbReference>
<proteinExistence type="predicted"/>
<dbReference type="InterPro" id="IPR036390">
    <property type="entry name" value="WH_DNA-bd_sf"/>
</dbReference>
<dbReference type="EMBL" id="JAOQIO010000069">
    <property type="protein sequence ID" value="MCU6793842.1"/>
    <property type="molecule type" value="Genomic_DNA"/>
</dbReference>
<evidence type="ECO:0000259" key="4">
    <source>
        <dbReference type="PROSITE" id="PS50949"/>
    </source>
</evidence>
<dbReference type="PANTHER" id="PTHR43537:SF5">
    <property type="entry name" value="UXU OPERON TRANSCRIPTIONAL REGULATOR"/>
    <property type="match status" value="1"/>
</dbReference>
<dbReference type="SUPFAM" id="SSF46785">
    <property type="entry name" value="Winged helix' DNA-binding domain"/>
    <property type="match status" value="1"/>
</dbReference>
<dbReference type="Pfam" id="PF00392">
    <property type="entry name" value="GntR"/>
    <property type="match status" value="1"/>
</dbReference>
<organism evidence="5 6">
    <name type="scientific">Paenibacillus baimaensis</name>
    <dbReference type="NCBI Taxonomy" id="2982185"/>
    <lineage>
        <taxon>Bacteria</taxon>
        <taxon>Bacillati</taxon>
        <taxon>Bacillota</taxon>
        <taxon>Bacilli</taxon>
        <taxon>Bacillales</taxon>
        <taxon>Paenibacillaceae</taxon>
        <taxon>Paenibacillus</taxon>
    </lineage>
</organism>
<dbReference type="Gene3D" id="1.10.10.10">
    <property type="entry name" value="Winged helix-like DNA-binding domain superfamily/Winged helix DNA-binding domain"/>
    <property type="match status" value="1"/>
</dbReference>
<evidence type="ECO:0000256" key="2">
    <source>
        <dbReference type="ARBA" id="ARBA00023125"/>
    </source>
</evidence>
<keyword evidence="3" id="KW-0804">Transcription</keyword>
<keyword evidence="6" id="KW-1185">Reference proteome</keyword>
<reference evidence="5 6" key="1">
    <citation type="submission" date="2022-09" db="EMBL/GenBank/DDBJ databases">
        <authorList>
            <person name="Han X.L."/>
            <person name="Wang Q."/>
            <person name="Lu T."/>
        </authorList>
    </citation>
    <scope>NUCLEOTIDE SEQUENCE [LARGE SCALE GENOMIC DNA]</scope>
    <source>
        <strain evidence="5 6">WQ 127069</strain>
    </source>
</reference>
<evidence type="ECO:0000313" key="5">
    <source>
        <dbReference type="EMBL" id="MCU6793842.1"/>
    </source>
</evidence>
<feature type="domain" description="HTH gntR-type" evidence="4">
    <location>
        <begin position="7"/>
        <end position="75"/>
    </location>
</feature>
<name>A0ABT2UIZ4_9BACL</name>
<dbReference type="SMART" id="SM00895">
    <property type="entry name" value="FCD"/>
    <property type="match status" value="1"/>
</dbReference>
<dbReference type="Pfam" id="PF07729">
    <property type="entry name" value="FCD"/>
    <property type="match status" value="1"/>
</dbReference>
<accession>A0ABT2UIZ4</accession>
<keyword evidence="2" id="KW-0238">DNA-binding</keyword>
<evidence type="ECO:0000313" key="6">
    <source>
        <dbReference type="Proteomes" id="UP001652445"/>
    </source>
</evidence>
<dbReference type="RefSeq" id="WP_262685066.1">
    <property type="nucleotide sequence ID" value="NZ_JAOQIO010000069.1"/>
</dbReference>
<dbReference type="InterPro" id="IPR008920">
    <property type="entry name" value="TF_FadR/GntR_C"/>
</dbReference>
<dbReference type="InterPro" id="IPR036388">
    <property type="entry name" value="WH-like_DNA-bd_sf"/>
</dbReference>
<dbReference type="SUPFAM" id="SSF48008">
    <property type="entry name" value="GntR ligand-binding domain-like"/>
    <property type="match status" value="1"/>
</dbReference>
<dbReference type="CDD" id="cd07377">
    <property type="entry name" value="WHTH_GntR"/>
    <property type="match status" value="1"/>
</dbReference>
<evidence type="ECO:0000256" key="3">
    <source>
        <dbReference type="ARBA" id="ARBA00023163"/>
    </source>
</evidence>
<comment type="caution">
    <text evidence="5">The sequence shown here is derived from an EMBL/GenBank/DDBJ whole genome shotgun (WGS) entry which is preliminary data.</text>
</comment>
<gene>
    <name evidence="5" type="ORF">OB236_17205</name>
</gene>
<dbReference type="InterPro" id="IPR000524">
    <property type="entry name" value="Tscrpt_reg_HTH_GntR"/>
</dbReference>
<dbReference type="PANTHER" id="PTHR43537">
    <property type="entry name" value="TRANSCRIPTIONAL REGULATOR, GNTR FAMILY"/>
    <property type="match status" value="1"/>
</dbReference>
<evidence type="ECO:0000256" key="1">
    <source>
        <dbReference type="ARBA" id="ARBA00023015"/>
    </source>
</evidence>
<protein>
    <submittedName>
        <fullName evidence="5">FadR family transcriptional regulator</fullName>
    </submittedName>
</protein>
<keyword evidence="1" id="KW-0805">Transcription regulation</keyword>
<dbReference type="InterPro" id="IPR011711">
    <property type="entry name" value="GntR_C"/>
</dbReference>
<dbReference type="Gene3D" id="1.20.120.530">
    <property type="entry name" value="GntR ligand-binding domain-like"/>
    <property type="match status" value="1"/>
</dbReference>
<dbReference type="PRINTS" id="PR00035">
    <property type="entry name" value="HTHGNTR"/>
</dbReference>